<dbReference type="RefSeq" id="WP_054198160.1">
    <property type="nucleotide sequence ID" value="NZ_JNOC01000036.1"/>
</dbReference>
<name>A0A0N1ECU2_9HELI</name>
<comment type="caution">
    <text evidence="1">The sequence shown here is derived from an EMBL/GenBank/DDBJ whole genome shotgun (WGS) entry which is preliminary data.</text>
</comment>
<dbReference type="EMBL" id="JNOC01000036">
    <property type="protein sequence ID" value="KPH55524.1"/>
    <property type="molecule type" value="Genomic_DNA"/>
</dbReference>
<evidence type="ECO:0000313" key="1">
    <source>
        <dbReference type="EMBL" id="KPH55524.1"/>
    </source>
</evidence>
<gene>
    <name evidence="1" type="ORF">HPU229334_07765</name>
</gene>
<dbReference type="SUPFAM" id="SSF54786">
    <property type="entry name" value="YcfA/nrd intein domain"/>
    <property type="match status" value="1"/>
</dbReference>
<evidence type="ECO:0008006" key="3">
    <source>
        <dbReference type="Google" id="ProtNLM"/>
    </source>
</evidence>
<dbReference type="PATRIC" id="fig|35818.11.peg.1536"/>
<proteinExistence type="predicted"/>
<protein>
    <recommendedName>
        <fullName evidence="3">YcfA-like protein</fullName>
    </recommendedName>
</protein>
<organism evidence="1 2">
    <name type="scientific">Helicobacter pullorum</name>
    <dbReference type="NCBI Taxonomy" id="35818"/>
    <lineage>
        <taxon>Bacteria</taxon>
        <taxon>Pseudomonadati</taxon>
        <taxon>Campylobacterota</taxon>
        <taxon>Epsilonproteobacteria</taxon>
        <taxon>Campylobacterales</taxon>
        <taxon>Helicobacteraceae</taxon>
        <taxon>Helicobacter</taxon>
    </lineage>
</organism>
<sequence length="72" mass="8414">MSKKEKLLKSLKNNPYDVRFETLKTLLESVGYTAYNKGSSHYQFRKEGRELITIPFNRPIKPIVCKNSFEST</sequence>
<reference evidence="1 2" key="1">
    <citation type="submission" date="2014-06" db="EMBL/GenBank/DDBJ databases">
        <title>Helicobacter pullorum isolates in fresh chicken meat - phenotypic and genotypic features.</title>
        <authorList>
            <person name="Borges V."/>
            <person name="Santos A."/>
            <person name="Correia C.B."/>
            <person name="Saraiva M."/>
            <person name="Menard A."/>
            <person name="Vieira L."/>
            <person name="Sampaio D.A."/>
            <person name="Gomes J.P."/>
            <person name="Oleastro M."/>
        </authorList>
    </citation>
    <scope>NUCLEOTIDE SEQUENCE [LARGE SCALE GENOMIC DNA]</scope>
    <source>
        <strain evidence="1 2">229334/12</strain>
    </source>
</reference>
<evidence type="ECO:0000313" key="2">
    <source>
        <dbReference type="Proteomes" id="UP000037997"/>
    </source>
</evidence>
<dbReference type="Proteomes" id="UP000037997">
    <property type="component" value="Unassembled WGS sequence"/>
</dbReference>
<accession>A0A0N1ECU2</accession>
<dbReference type="AlphaFoldDB" id="A0A0N1ECU2"/>